<dbReference type="SUPFAM" id="SSF55008">
    <property type="entry name" value="HMA, heavy metal-associated domain"/>
    <property type="match status" value="1"/>
</dbReference>
<feature type="compositionally biased region" description="Pro residues" evidence="20">
    <location>
        <begin position="182"/>
        <end position="194"/>
    </location>
</feature>
<evidence type="ECO:0000256" key="14">
    <source>
        <dbReference type="ARBA" id="ARBA00023180"/>
    </source>
</evidence>
<evidence type="ECO:0000256" key="7">
    <source>
        <dbReference type="ARBA" id="ARBA00012552"/>
    </source>
</evidence>
<keyword evidence="13" id="KW-0496">Mitochondrion</keyword>
<evidence type="ECO:0000256" key="3">
    <source>
        <dbReference type="ARBA" id="ARBA00004123"/>
    </source>
</evidence>
<evidence type="ECO:0000256" key="1">
    <source>
        <dbReference type="ARBA" id="ARBA00001936"/>
    </source>
</evidence>
<name>A0A8J5F0R9_ZINOF</name>
<keyword evidence="10" id="KW-0347">Helicase</keyword>
<dbReference type="FunFam" id="1.20.272.40:FF:000003">
    <property type="entry name" value="ATP-dependent RNA helicase SUV3L, mitochondrial"/>
    <property type="match status" value="1"/>
</dbReference>
<comment type="subcellular location">
    <subcellularLocation>
        <location evidence="4">Mitochondrion matrix</location>
        <location evidence="4">Mitochondrion nucleoid</location>
    </subcellularLocation>
    <subcellularLocation>
        <location evidence="3">Nucleus</location>
    </subcellularLocation>
</comment>
<evidence type="ECO:0000256" key="13">
    <source>
        <dbReference type="ARBA" id="ARBA00023128"/>
    </source>
</evidence>
<reference evidence="24 25" key="1">
    <citation type="submission" date="2020-08" db="EMBL/GenBank/DDBJ databases">
        <title>Plant Genome Project.</title>
        <authorList>
            <person name="Zhang R.-G."/>
        </authorList>
    </citation>
    <scope>NUCLEOTIDE SEQUENCE [LARGE SCALE GENOMIC DNA]</scope>
    <source>
        <tissue evidence="24">Rhizome</tissue>
    </source>
</reference>
<comment type="cofactor">
    <cofactor evidence="1">
        <name>Mn(2+)</name>
        <dbReference type="ChEBI" id="CHEBI:29035"/>
    </cofactor>
</comment>
<dbReference type="CDD" id="cd00371">
    <property type="entry name" value="HMA"/>
    <property type="match status" value="1"/>
</dbReference>
<comment type="cofactor">
    <cofactor evidence="2">
        <name>Mg(2+)</name>
        <dbReference type="ChEBI" id="CHEBI:18420"/>
    </cofactor>
</comment>
<dbReference type="PROSITE" id="PS51194">
    <property type="entry name" value="HELICASE_CTER"/>
    <property type="match status" value="1"/>
</dbReference>
<dbReference type="PANTHER" id="PTHR12131:SF28">
    <property type="entry name" value="DEXH-BOX ATP-DEPENDENT RNA HELICASE DEXH18, MITOCHONDRIAL"/>
    <property type="match status" value="1"/>
</dbReference>
<proteinExistence type="inferred from homology"/>
<dbReference type="FunFam" id="1.20.58.1080:FF:000002">
    <property type="entry name" value="DExH-box ATP-dependent RNA helicase DExH18 mitochondrial"/>
    <property type="match status" value="1"/>
</dbReference>
<dbReference type="Gene3D" id="1.20.58.1080">
    <property type="match status" value="1"/>
</dbReference>
<accession>A0A8J5F0R9</accession>
<dbReference type="Pfam" id="PF00271">
    <property type="entry name" value="Helicase_C"/>
    <property type="match status" value="1"/>
</dbReference>
<dbReference type="GO" id="GO:0003724">
    <property type="term" value="F:RNA helicase activity"/>
    <property type="evidence" value="ECO:0007669"/>
    <property type="project" value="UniProtKB-EC"/>
</dbReference>
<dbReference type="EC" id="3.6.4.13" evidence="7"/>
<dbReference type="EMBL" id="JACMSC010000018">
    <property type="protein sequence ID" value="KAG6476622.1"/>
    <property type="molecule type" value="Genomic_DNA"/>
</dbReference>
<feature type="domain" description="HMA" evidence="21">
    <location>
        <begin position="55"/>
        <end position="118"/>
    </location>
</feature>
<evidence type="ECO:0000256" key="20">
    <source>
        <dbReference type="SAM" id="MobiDB-lite"/>
    </source>
</evidence>
<evidence type="ECO:0000256" key="17">
    <source>
        <dbReference type="ARBA" id="ARBA00047984"/>
    </source>
</evidence>
<dbReference type="InterPro" id="IPR044774">
    <property type="entry name" value="Suv3_DEXQc"/>
</dbReference>
<keyword evidence="25" id="KW-1185">Reference proteome</keyword>
<evidence type="ECO:0000256" key="10">
    <source>
        <dbReference type="ARBA" id="ARBA00022806"/>
    </source>
</evidence>
<dbReference type="GO" id="GO:0005634">
    <property type="term" value="C:nucleus"/>
    <property type="evidence" value="ECO:0007669"/>
    <property type="project" value="UniProtKB-SubCell"/>
</dbReference>
<evidence type="ECO:0000313" key="24">
    <source>
        <dbReference type="EMBL" id="KAG6476622.1"/>
    </source>
</evidence>
<evidence type="ECO:0000256" key="2">
    <source>
        <dbReference type="ARBA" id="ARBA00001946"/>
    </source>
</evidence>
<dbReference type="GO" id="GO:0046872">
    <property type="term" value="F:metal ion binding"/>
    <property type="evidence" value="ECO:0007669"/>
    <property type="project" value="InterPro"/>
</dbReference>
<organism evidence="24 25">
    <name type="scientific">Zingiber officinale</name>
    <name type="common">Ginger</name>
    <name type="synonym">Amomum zingiber</name>
    <dbReference type="NCBI Taxonomy" id="94328"/>
    <lineage>
        <taxon>Eukaryota</taxon>
        <taxon>Viridiplantae</taxon>
        <taxon>Streptophyta</taxon>
        <taxon>Embryophyta</taxon>
        <taxon>Tracheophyta</taxon>
        <taxon>Spermatophyta</taxon>
        <taxon>Magnoliopsida</taxon>
        <taxon>Liliopsida</taxon>
        <taxon>Zingiberales</taxon>
        <taxon>Zingiberaceae</taxon>
        <taxon>Zingiber</taxon>
    </lineage>
</organism>
<dbReference type="GO" id="GO:0005524">
    <property type="term" value="F:ATP binding"/>
    <property type="evidence" value="ECO:0007669"/>
    <property type="project" value="UniProtKB-KW"/>
</dbReference>
<evidence type="ECO:0000313" key="25">
    <source>
        <dbReference type="Proteomes" id="UP000734854"/>
    </source>
</evidence>
<sequence length="866" mass="97734">MVSKPGTTFHILFHCPYPALGIKEVKVNLRVYILCRHQGMAHLQIVPAGSKPVEAQFVEMKVPLYSYGCEKKVKRALSHLRGIHSVRVDYELQKVTVWGICNKDDVLATVKKKRREARFWDQSLECDQAAPPSEELKARLRRPPLPPMASSLFRPRLLLRRHFRLPLHLASFSPSSASNSPPESPAGLPPPSYPSPFPSSLPHHHFFCSSTASIPTVTLSTDADPPPDAAAVYQELRAAEDGSSDLGRRDWEALSGVLRSFAKSPWVSDQALALYIPSSFFLTAVRCFRLFFLQRCPPATFRYLIALGPSAAADRFLFPIFADFCLEEFPDKLRGFRTLMESADLTQPHTWFPFARAMRRRIIYHCGPTNSGKTYNALVRFMEARSGVYCSPLRLLAMEVFDRVNASGIYCSLHTGQEKKTLPFSNHVACTIEMISTEECYDVAVIDEVQMMADSTRGYAWTRALLGLKVDEIHLCGDPSVLKIVKSICKETGDDLQVNQYERFKPLVVEAKTLLGNMKNVRSGDCIVAFSRREIFEVKLAIEKFTKHKCCVIYGALPPETRRQQAGLFNQQDNEYDVLVASDAVGMGLNLNIRRVVFYSLSKYNGDKMMPVPASQVKQIAGRAGRRGSVYPDGLTTTFVKDDLDYLIECLQQPFEQVQKVGLFPFYEQVELFAAQYSKSTLCELLEKFRDNCRLDGNYFLCQHDGIRKVANMLEKVQNLSLEDRFNFCFAPVNIRDPKAMYHLLRFASHYSEDRPVTIAMGMPKSSAQNDAELLDLETKHQVVSMYLWLSNHFKKDTFPYVQKAETMATGIADLLSKSLAKVCWKPESRQKGKPVAPEKDGLDKAISCAQAGYKSPKSLVQVFTM</sequence>
<dbReference type="GO" id="GO:0016787">
    <property type="term" value="F:hydrolase activity"/>
    <property type="evidence" value="ECO:0007669"/>
    <property type="project" value="UniProtKB-KW"/>
</dbReference>
<dbReference type="Pfam" id="PF22527">
    <property type="entry name" value="DEXQc_Suv3"/>
    <property type="match status" value="1"/>
</dbReference>
<evidence type="ECO:0000256" key="6">
    <source>
        <dbReference type="ARBA" id="ARBA00011661"/>
    </source>
</evidence>
<evidence type="ECO:0000256" key="4">
    <source>
        <dbReference type="ARBA" id="ARBA00004436"/>
    </source>
</evidence>
<dbReference type="CDD" id="cd18805">
    <property type="entry name" value="SF2_C_suv3"/>
    <property type="match status" value="1"/>
</dbReference>
<dbReference type="FunFam" id="3.40.50.300:FF:000269">
    <property type="entry name" value="ATP-dependent RNA helicase SUPV3L1, mitochondrial"/>
    <property type="match status" value="1"/>
</dbReference>
<dbReference type="GO" id="GO:0000965">
    <property type="term" value="P:mitochondrial RNA 3'-end processing"/>
    <property type="evidence" value="ECO:0007669"/>
    <property type="project" value="TreeGrafter"/>
</dbReference>
<dbReference type="InterPro" id="IPR022192">
    <property type="entry name" value="SUV3_C"/>
</dbReference>
<dbReference type="Proteomes" id="UP000734854">
    <property type="component" value="Unassembled WGS sequence"/>
</dbReference>
<dbReference type="FunFam" id="3.40.50.300:FF:000957">
    <property type="entry name" value="ATP-dependent RNA helicase SUV3L, mitochondrial"/>
    <property type="match status" value="1"/>
</dbReference>
<evidence type="ECO:0000256" key="15">
    <source>
        <dbReference type="ARBA" id="ARBA00023242"/>
    </source>
</evidence>
<evidence type="ECO:0000259" key="21">
    <source>
        <dbReference type="PROSITE" id="PS50846"/>
    </source>
</evidence>
<dbReference type="GO" id="GO:0042645">
    <property type="term" value="C:mitochondrial nucleoid"/>
    <property type="evidence" value="ECO:0007669"/>
    <property type="project" value="UniProtKB-SubCell"/>
</dbReference>
<dbReference type="InterPro" id="IPR056377">
    <property type="entry name" value="DExH18_N"/>
</dbReference>
<dbReference type="InterPro" id="IPR055206">
    <property type="entry name" value="DEXQc_SUV3"/>
</dbReference>
<comment type="similarity">
    <text evidence="5">Belongs to the helicase family.</text>
</comment>
<dbReference type="InterPro" id="IPR014001">
    <property type="entry name" value="Helicase_ATP-bd"/>
</dbReference>
<evidence type="ECO:0000256" key="11">
    <source>
        <dbReference type="ARBA" id="ARBA00022840"/>
    </source>
</evidence>
<dbReference type="GO" id="GO:0045025">
    <property type="term" value="C:mitochondrial degradosome"/>
    <property type="evidence" value="ECO:0007669"/>
    <property type="project" value="TreeGrafter"/>
</dbReference>
<dbReference type="PROSITE" id="PS51192">
    <property type="entry name" value="HELICASE_ATP_BIND_1"/>
    <property type="match status" value="1"/>
</dbReference>
<keyword evidence="14" id="KW-0325">Glycoprotein</keyword>
<dbReference type="PANTHER" id="PTHR12131">
    <property type="entry name" value="ATP-DEPENDENT RNA AND DNA HELICASE"/>
    <property type="match status" value="1"/>
</dbReference>
<keyword evidence="16" id="KW-1135">Mitochondrion nucleoid</keyword>
<evidence type="ECO:0000256" key="9">
    <source>
        <dbReference type="ARBA" id="ARBA00022801"/>
    </source>
</evidence>
<dbReference type="CDD" id="cd17913">
    <property type="entry name" value="DEXQc_Suv3"/>
    <property type="match status" value="1"/>
</dbReference>
<dbReference type="InterPro" id="IPR036163">
    <property type="entry name" value="HMA_dom_sf"/>
</dbReference>
<comment type="subunit">
    <text evidence="6">Homodimer; in free form. Component of the mitochondrial degradosome (mtEXO) complex which is a heteropentamer containing 2 copies of SUPV3L1 and 3 copies of PNPT1.</text>
</comment>
<comment type="caution">
    <text evidence="24">The sequence shown here is derived from an EMBL/GenBank/DDBJ whole genome shotgun (WGS) entry which is preliminary data.</text>
</comment>
<dbReference type="Gene3D" id="3.30.70.100">
    <property type="match status" value="1"/>
</dbReference>
<evidence type="ECO:0000256" key="5">
    <source>
        <dbReference type="ARBA" id="ARBA00008708"/>
    </source>
</evidence>
<dbReference type="PROSITE" id="PS50846">
    <property type="entry name" value="HMA_2"/>
    <property type="match status" value="1"/>
</dbReference>
<dbReference type="Pfam" id="PF23703">
    <property type="entry name" value="DExH18_N"/>
    <property type="match status" value="1"/>
</dbReference>
<keyword evidence="15" id="KW-0539">Nucleus</keyword>
<dbReference type="InterPro" id="IPR041082">
    <property type="entry name" value="Suv3_C_1"/>
</dbReference>
<dbReference type="InterPro" id="IPR001650">
    <property type="entry name" value="Helicase_C-like"/>
</dbReference>
<dbReference type="Pfam" id="PF18147">
    <property type="entry name" value="Suv3_C_1"/>
    <property type="match status" value="1"/>
</dbReference>
<protein>
    <recommendedName>
        <fullName evidence="18">ATP-dependent RNA helicase SUV3L, mitochondrial</fullName>
        <ecNumber evidence="7">3.6.4.13</ecNumber>
    </recommendedName>
    <alternativeName>
        <fullName evidence="19">Protein SUPPRESSOR OF VAR 3-like</fullName>
    </alternativeName>
</protein>
<evidence type="ECO:0000256" key="8">
    <source>
        <dbReference type="ARBA" id="ARBA00022741"/>
    </source>
</evidence>
<feature type="domain" description="Helicase C-terminal" evidence="23">
    <location>
        <begin position="513"/>
        <end position="674"/>
    </location>
</feature>
<evidence type="ECO:0000256" key="18">
    <source>
        <dbReference type="ARBA" id="ARBA00072220"/>
    </source>
</evidence>
<evidence type="ECO:0000259" key="22">
    <source>
        <dbReference type="PROSITE" id="PS51192"/>
    </source>
</evidence>
<dbReference type="SMART" id="SM00490">
    <property type="entry name" value="HELICc"/>
    <property type="match status" value="1"/>
</dbReference>
<dbReference type="SUPFAM" id="SSF52540">
    <property type="entry name" value="P-loop containing nucleoside triphosphate hydrolases"/>
    <property type="match status" value="1"/>
</dbReference>
<gene>
    <name evidence="24" type="ORF">ZIOFF_065867</name>
</gene>
<dbReference type="InterPro" id="IPR027417">
    <property type="entry name" value="P-loop_NTPase"/>
</dbReference>
<evidence type="ECO:0000256" key="16">
    <source>
        <dbReference type="ARBA" id="ARBA00023271"/>
    </source>
</evidence>
<feature type="domain" description="Helicase ATP-binding" evidence="22">
    <location>
        <begin position="354"/>
        <end position="468"/>
    </location>
</feature>
<feature type="region of interest" description="Disordered" evidence="20">
    <location>
        <begin position="173"/>
        <end position="194"/>
    </location>
</feature>
<dbReference type="Pfam" id="PF00403">
    <property type="entry name" value="HMA"/>
    <property type="match status" value="1"/>
</dbReference>
<dbReference type="Gene3D" id="1.20.272.40">
    <property type="match status" value="1"/>
</dbReference>
<dbReference type="SMART" id="SM00487">
    <property type="entry name" value="DEXDc"/>
    <property type="match status" value="1"/>
</dbReference>
<evidence type="ECO:0000256" key="19">
    <source>
        <dbReference type="ARBA" id="ARBA00080791"/>
    </source>
</evidence>
<keyword evidence="12" id="KW-0809">Transit peptide</keyword>
<evidence type="ECO:0000259" key="23">
    <source>
        <dbReference type="PROSITE" id="PS51194"/>
    </source>
</evidence>
<comment type="catalytic activity">
    <reaction evidence="17">
        <text>ATP + H2O = ADP + phosphate + H(+)</text>
        <dbReference type="Rhea" id="RHEA:13065"/>
        <dbReference type="ChEBI" id="CHEBI:15377"/>
        <dbReference type="ChEBI" id="CHEBI:15378"/>
        <dbReference type="ChEBI" id="CHEBI:30616"/>
        <dbReference type="ChEBI" id="CHEBI:43474"/>
        <dbReference type="ChEBI" id="CHEBI:456216"/>
        <dbReference type="EC" id="3.6.4.13"/>
    </reaction>
</comment>
<dbReference type="InterPro" id="IPR006121">
    <property type="entry name" value="HMA_dom"/>
</dbReference>
<dbReference type="AlphaFoldDB" id="A0A8J5F0R9"/>
<keyword evidence="9" id="KW-0378">Hydrolase</keyword>
<evidence type="ECO:0000256" key="12">
    <source>
        <dbReference type="ARBA" id="ARBA00022946"/>
    </source>
</evidence>
<dbReference type="InterPro" id="IPR050699">
    <property type="entry name" value="RNA-DNA_Helicase"/>
</dbReference>
<keyword evidence="11" id="KW-0067">ATP-binding</keyword>
<dbReference type="Gene3D" id="3.40.50.300">
    <property type="entry name" value="P-loop containing nucleotide triphosphate hydrolases"/>
    <property type="match status" value="2"/>
</dbReference>
<keyword evidence="8" id="KW-0547">Nucleotide-binding</keyword>
<dbReference type="Pfam" id="PF12513">
    <property type="entry name" value="SUV3_C"/>
    <property type="match status" value="1"/>
</dbReference>